<dbReference type="RefSeq" id="XP_012188915.1">
    <property type="nucleotide sequence ID" value="XM_012333525.1"/>
</dbReference>
<protein>
    <submittedName>
        <fullName evidence="1">Uncharacterized protein</fullName>
    </submittedName>
</protein>
<name>R9P1Z2_PSEHS</name>
<accession>R9P1Z2</accession>
<evidence type="ECO:0000313" key="1">
    <source>
        <dbReference type="EMBL" id="GAC95328.1"/>
    </source>
</evidence>
<reference evidence="2" key="1">
    <citation type="journal article" date="2013" name="Genome Announc.">
        <title>Draft genome sequence of the basidiomycetous yeast-like fungus Pseudozyma hubeiensis SY62, which produces an abundant amount of the biosurfactant mannosylerythritol lipids.</title>
        <authorList>
            <person name="Konishi M."/>
            <person name="Hatada Y."/>
            <person name="Horiuchi J."/>
        </authorList>
    </citation>
    <scope>NUCLEOTIDE SEQUENCE [LARGE SCALE GENOMIC DNA]</scope>
    <source>
        <strain evidence="2">SY62</strain>
    </source>
</reference>
<dbReference type="GeneID" id="24108194"/>
<dbReference type="AlphaFoldDB" id="R9P1Z2"/>
<dbReference type="Proteomes" id="UP000014071">
    <property type="component" value="Unassembled WGS sequence"/>
</dbReference>
<dbReference type="HOGENOM" id="CLU_1939071_0_0_1"/>
<evidence type="ECO:0000313" key="2">
    <source>
        <dbReference type="Proteomes" id="UP000014071"/>
    </source>
</evidence>
<gene>
    <name evidence="1" type="ORF">PHSY_002903</name>
</gene>
<organism evidence="1 2">
    <name type="scientific">Pseudozyma hubeiensis (strain SY62)</name>
    <name type="common">Yeast</name>
    <dbReference type="NCBI Taxonomy" id="1305764"/>
    <lineage>
        <taxon>Eukaryota</taxon>
        <taxon>Fungi</taxon>
        <taxon>Dikarya</taxon>
        <taxon>Basidiomycota</taxon>
        <taxon>Ustilaginomycotina</taxon>
        <taxon>Ustilaginomycetes</taxon>
        <taxon>Ustilaginales</taxon>
        <taxon>Ustilaginaceae</taxon>
        <taxon>Pseudozyma</taxon>
    </lineage>
</organism>
<proteinExistence type="predicted"/>
<dbReference type="EMBL" id="DF238793">
    <property type="protein sequence ID" value="GAC95328.1"/>
    <property type="molecule type" value="Genomic_DNA"/>
</dbReference>
<keyword evidence="2" id="KW-1185">Reference proteome</keyword>
<sequence>MYASPSRIELQLVSGRSNNDTVTAKTTRKPAWRTCADHQSKVPHRVNHALRVRYDRLAANRRQNFAFRQVSFFRRRTNSVVSFDCRFRRRSTGTYSRIGSRIHVAFDEKTGIQGGKQRGMQHATVPEHDA</sequence>